<reference evidence="3 4" key="1">
    <citation type="submission" date="2019-03" db="EMBL/GenBank/DDBJ databases">
        <title>Comparative genomic analyses of the sweetpotato soil rot pathogen, Streptomyces ipomoeae.</title>
        <authorList>
            <person name="Ruschel Soares N."/>
            <person name="Badger J.H."/>
            <person name="Huguet-Tapia J.C."/>
            <person name="Clark C.A."/>
            <person name="Pettis G.S."/>
        </authorList>
    </citation>
    <scope>NUCLEOTIDE SEQUENCE [LARGE SCALE GENOMIC DNA]</scope>
    <source>
        <strain evidence="3 4">88-35</strain>
    </source>
</reference>
<gene>
    <name evidence="3" type="ORF">Sipo8835_03380</name>
</gene>
<feature type="transmembrane region" description="Helical" evidence="2">
    <location>
        <begin position="122"/>
        <end position="149"/>
    </location>
</feature>
<sequence>MNDDYPDLSFTLNDRYIGTHPVGLSTGRHRGPVDTLHTPDPLDEGWDPVEELTHLLRDSATAEHVGAVPPPRSEDSSDVGHTGDPMDNLVQITTELPPIRPLSAGHRKVRARKPSVSWSQTLSFVIAAFAAVIVSMVSVYGGMVAYAPLRHIAAGTRGGALAWWPLLIYGPWMVASLSILRTALHQRRAVHSWFVLLLFSAVGMLLCVAEADRTVTGVAAAALPTAASLACFQQLVRQITLTRPPRQRTSRHRQRLVPTPTDSPETKKDY</sequence>
<keyword evidence="2" id="KW-0472">Membrane</keyword>
<comment type="caution">
    <text evidence="3">The sequence shown here is derived from an EMBL/GenBank/DDBJ whole genome shotgun (WGS) entry which is preliminary data.</text>
</comment>
<evidence type="ECO:0000313" key="3">
    <source>
        <dbReference type="EMBL" id="TQE38973.1"/>
    </source>
</evidence>
<dbReference type="AlphaFoldDB" id="A0AAE8W9I8"/>
<feature type="transmembrane region" description="Helical" evidence="2">
    <location>
        <begin position="161"/>
        <end position="180"/>
    </location>
</feature>
<dbReference type="EMBL" id="SPAZ01000035">
    <property type="protein sequence ID" value="TQE38973.1"/>
    <property type="molecule type" value="Genomic_DNA"/>
</dbReference>
<name>A0AAE8W9I8_9ACTN</name>
<evidence type="ECO:0000256" key="1">
    <source>
        <dbReference type="SAM" id="MobiDB-lite"/>
    </source>
</evidence>
<keyword evidence="2" id="KW-1133">Transmembrane helix</keyword>
<feature type="compositionally biased region" description="Basic residues" evidence="1">
    <location>
        <begin position="245"/>
        <end position="255"/>
    </location>
</feature>
<protein>
    <submittedName>
        <fullName evidence="3">DUF2637 domain-containing protein</fullName>
    </submittedName>
</protein>
<keyword evidence="2" id="KW-0812">Transmembrane</keyword>
<evidence type="ECO:0000313" key="4">
    <source>
        <dbReference type="Proteomes" id="UP000318720"/>
    </source>
</evidence>
<feature type="transmembrane region" description="Helical" evidence="2">
    <location>
        <begin position="217"/>
        <end position="236"/>
    </location>
</feature>
<accession>A0AAE8W9I8</accession>
<feature type="region of interest" description="Disordered" evidence="1">
    <location>
        <begin position="62"/>
        <end position="83"/>
    </location>
</feature>
<proteinExistence type="predicted"/>
<dbReference type="Pfam" id="PF10935">
    <property type="entry name" value="DUF2637"/>
    <property type="match status" value="1"/>
</dbReference>
<dbReference type="InterPro" id="IPR021235">
    <property type="entry name" value="DUF2637"/>
</dbReference>
<feature type="transmembrane region" description="Helical" evidence="2">
    <location>
        <begin position="192"/>
        <end position="211"/>
    </location>
</feature>
<organism evidence="3 4">
    <name type="scientific">Streptomyces ipomoeae</name>
    <dbReference type="NCBI Taxonomy" id="103232"/>
    <lineage>
        <taxon>Bacteria</taxon>
        <taxon>Bacillati</taxon>
        <taxon>Actinomycetota</taxon>
        <taxon>Actinomycetes</taxon>
        <taxon>Kitasatosporales</taxon>
        <taxon>Streptomycetaceae</taxon>
        <taxon>Streptomyces</taxon>
    </lineage>
</organism>
<evidence type="ECO:0000256" key="2">
    <source>
        <dbReference type="SAM" id="Phobius"/>
    </source>
</evidence>
<feature type="region of interest" description="Disordered" evidence="1">
    <location>
        <begin position="243"/>
        <end position="270"/>
    </location>
</feature>
<dbReference type="RefSeq" id="WP_009338457.1">
    <property type="nucleotide sequence ID" value="NZ_JARAVA010000173.1"/>
</dbReference>
<dbReference type="Proteomes" id="UP000318720">
    <property type="component" value="Unassembled WGS sequence"/>
</dbReference>